<dbReference type="Proteomes" id="UP001497457">
    <property type="component" value="Chromosome 24b"/>
</dbReference>
<accession>A0ABC9B6J3</accession>
<keyword evidence="3" id="KW-1185">Reference proteome</keyword>
<proteinExistence type="predicted"/>
<sequence length="462" mass="52066">MAGLRPLPPPPPTRLEDLDDDSIIQILKRIPCRVDRGRMFSVCRAWRAVLSRILKPDEPPRELLVNLMREGGIPNFVIELVLKNKVDARKAFFNLTAPRALPWLLLPAPFCGGDGDGCRSAACVLSGCHVHHYVNIPPGARCFGSHDGRWLFLHFLAPHHTLLQRAGTPCPDPHDPPTVAHRVDAPRTSGLMYVHYLALSGRADDADCFAAAVATCRWIGPGPRFVHLQTRRGVVAWNRRAHGEYSTLEILAEENGVDDTNVDDVVWYKGEFHFVTRGGHVRACKPIMNGERLALDGGWLIRQFVPVLFGDHIHIRTRYLVVSRGELLMVVRFTPHPLQRGTCGFKVYRETERKTADACPDFPVDEYPWSWSELDMLDGRMLFVGHGCSRSYDTNQYPGFDAAIYFLDEGDQYDNAAILFRHGHATRYPCSDNGKWTEDGGVQRCFPRGYPSDHSAPVWLFP</sequence>
<dbReference type="PANTHER" id="PTHR33110">
    <property type="entry name" value="F-BOX/KELCH-REPEAT PROTEIN-RELATED"/>
    <property type="match status" value="1"/>
</dbReference>
<name>A0ABC9B6J3_9POAL</name>
<organism evidence="2 3">
    <name type="scientific">Urochloa decumbens</name>
    <dbReference type="NCBI Taxonomy" id="240449"/>
    <lineage>
        <taxon>Eukaryota</taxon>
        <taxon>Viridiplantae</taxon>
        <taxon>Streptophyta</taxon>
        <taxon>Embryophyta</taxon>
        <taxon>Tracheophyta</taxon>
        <taxon>Spermatophyta</taxon>
        <taxon>Magnoliopsida</taxon>
        <taxon>Liliopsida</taxon>
        <taxon>Poales</taxon>
        <taxon>Poaceae</taxon>
        <taxon>PACMAD clade</taxon>
        <taxon>Panicoideae</taxon>
        <taxon>Panicodae</taxon>
        <taxon>Paniceae</taxon>
        <taxon>Melinidinae</taxon>
        <taxon>Urochloa</taxon>
    </lineage>
</organism>
<evidence type="ECO:0000313" key="3">
    <source>
        <dbReference type="Proteomes" id="UP001497457"/>
    </source>
</evidence>
<dbReference type="EMBL" id="OZ075134">
    <property type="protein sequence ID" value="CAL4994263.1"/>
    <property type="molecule type" value="Genomic_DNA"/>
</dbReference>
<gene>
    <name evidence="2" type="ORF">URODEC1_LOCUS61847</name>
</gene>
<reference evidence="2" key="1">
    <citation type="submission" date="2024-10" db="EMBL/GenBank/DDBJ databases">
        <authorList>
            <person name="Ryan C."/>
        </authorList>
    </citation>
    <scope>NUCLEOTIDE SEQUENCE [LARGE SCALE GENOMIC DNA]</scope>
</reference>
<protein>
    <recommendedName>
        <fullName evidence="1">KIB1-4 beta-propeller domain-containing protein</fullName>
    </recommendedName>
</protein>
<evidence type="ECO:0000313" key="2">
    <source>
        <dbReference type="EMBL" id="CAL4994263.1"/>
    </source>
</evidence>
<evidence type="ECO:0000259" key="1">
    <source>
        <dbReference type="Pfam" id="PF03478"/>
    </source>
</evidence>
<dbReference type="Pfam" id="PF03478">
    <property type="entry name" value="Beta-prop_KIB1-4"/>
    <property type="match status" value="1"/>
</dbReference>
<dbReference type="AlphaFoldDB" id="A0ABC9B6J3"/>
<dbReference type="InterPro" id="IPR005174">
    <property type="entry name" value="KIB1-4_b-propeller"/>
</dbReference>
<feature type="domain" description="KIB1-4 beta-propeller" evidence="1">
    <location>
        <begin position="135"/>
        <end position="413"/>
    </location>
</feature>
<dbReference type="PANTHER" id="PTHR33110:SF125">
    <property type="entry name" value="OS05G0570350 PROTEIN"/>
    <property type="match status" value="1"/>
</dbReference>